<evidence type="ECO:0008006" key="3">
    <source>
        <dbReference type="Google" id="ProtNLM"/>
    </source>
</evidence>
<feature type="non-terminal residue" evidence="1">
    <location>
        <position position="194"/>
    </location>
</feature>
<dbReference type="Proteomes" id="UP000277633">
    <property type="component" value="Unassembled WGS sequence"/>
</dbReference>
<sequence>METVKLTVRAVIQKIVDVYAEAFRLAYAGYSYRELRVLHKDFNSQIDANALYDARNFRKAVLKTHNYPKKLNPCPLLRKQDFRIMGNKVSIIYKPRNRLALNVFPSEKQLKLMREATCKGARLVQNEGKFFLNLVLEKEVELPRPQECETIIGVDIGINYIAVCSALLKDGKFANSTFFKGGEWRHHCDRERKV</sequence>
<comment type="caution">
    <text evidence="1">The sequence shown here is derived from an EMBL/GenBank/DDBJ whole genome shotgun (WGS) entry which is preliminary data.</text>
</comment>
<protein>
    <recommendedName>
        <fullName evidence="3">Transposase</fullName>
    </recommendedName>
</protein>
<organism evidence="1 2">
    <name type="scientific">Candidatus Iainarchaeum sp</name>
    <dbReference type="NCBI Taxonomy" id="3101447"/>
    <lineage>
        <taxon>Archaea</taxon>
        <taxon>Candidatus Iainarchaeota</taxon>
        <taxon>Candidatus Iainarchaeia</taxon>
        <taxon>Candidatus Iainarchaeales</taxon>
        <taxon>Candidatus Iainarchaeaceae</taxon>
        <taxon>Candidatus Iainarchaeum</taxon>
    </lineage>
</organism>
<evidence type="ECO:0000313" key="2">
    <source>
        <dbReference type="Proteomes" id="UP000277633"/>
    </source>
</evidence>
<dbReference type="AlphaFoldDB" id="A0A497JG59"/>
<accession>A0A497JG59</accession>
<evidence type="ECO:0000313" key="1">
    <source>
        <dbReference type="EMBL" id="RLG69465.1"/>
    </source>
</evidence>
<name>A0A497JG59_9ARCH</name>
<gene>
    <name evidence="1" type="ORF">DRO07_02335</name>
</gene>
<reference evidence="1 2" key="1">
    <citation type="submission" date="2018-06" db="EMBL/GenBank/DDBJ databases">
        <title>Extensive metabolic versatility and redundancy in microbially diverse, dynamic hydrothermal sediments.</title>
        <authorList>
            <person name="Dombrowski N."/>
            <person name="Teske A."/>
            <person name="Baker B.J."/>
        </authorList>
    </citation>
    <scope>NUCLEOTIDE SEQUENCE [LARGE SCALE GENOMIC DNA]</scope>
    <source>
        <strain evidence="1">B9_G13</strain>
    </source>
</reference>
<proteinExistence type="predicted"/>
<dbReference type="EMBL" id="QMWO01000078">
    <property type="protein sequence ID" value="RLG69465.1"/>
    <property type="molecule type" value="Genomic_DNA"/>
</dbReference>